<protein>
    <submittedName>
        <fullName evidence="1">Uncharacterized protein</fullName>
    </submittedName>
</protein>
<keyword evidence="2" id="KW-1185">Reference proteome</keyword>
<comment type="caution">
    <text evidence="1">The sequence shown here is derived from an EMBL/GenBank/DDBJ whole genome shotgun (WGS) entry which is preliminary data.</text>
</comment>
<evidence type="ECO:0000313" key="2">
    <source>
        <dbReference type="Proteomes" id="UP000321750"/>
    </source>
</evidence>
<name>A0A512JF78_9HYPH</name>
<evidence type="ECO:0000313" key="1">
    <source>
        <dbReference type="EMBL" id="GEP08593.1"/>
    </source>
</evidence>
<gene>
    <name evidence="1" type="ORF">MGN01_04380</name>
</gene>
<sequence length="88" mass="9130">MPLAPLEAGEPPVVPFIPVPAPLLLPVARPLPGTLPGSEVEDFVVEPPVTLPPDPLPPGAPWAQAALVRARASEAAAAMVVIRMVRFS</sequence>
<reference evidence="1 2" key="1">
    <citation type="submission" date="2019-07" db="EMBL/GenBank/DDBJ databases">
        <title>Whole genome shotgun sequence of Methylobacterium gnaphalii NBRC 107716.</title>
        <authorList>
            <person name="Hosoyama A."/>
            <person name="Uohara A."/>
            <person name="Ohji S."/>
            <person name="Ichikawa N."/>
        </authorList>
    </citation>
    <scope>NUCLEOTIDE SEQUENCE [LARGE SCALE GENOMIC DNA]</scope>
    <source>
        <strain evidence="1 2">NBRC 107716</strain>
    </source>
</reference>
<organism evidence="1 2">
    <name type="scientific">Methylobacterium gnaphalii</name>
    <dbReference type="NCBI Taxonomy" id="1010610"/>
    <lineage>
        <taxon>Bacteria</taxon>
        <taxon>Pseudomonadati</taxon>
        <taxon>Pseudomonadota</taxon>
        <taxon>Alphaproteobacteria</taxon>
        <taxon>Hyphomicrobiales</taxon>
        <taxon>Methylobacteriaceae</taxon>
        <taxon>Methylobacterium</taxon>
    </lineage>
</organism>
<accession>A0A512JF78</accession>
<dbReference type="AlphaFoldDB" id="A0A512JF78"/>
<dbReference type="EMBL" id="BJZV01000002">
    <property type="protein sequence ID" value="GEP08593.1"/>
    <property type="molecule type" value="Genomic_DNA"/>
</dbReference>
<dbReference type="Proteomes" id="UP000321750">
    <property type="component" value="Unassembled WGS sequence"/>
</dbReference>
<proteinExistence type="predicted"/>